<keyword evidence="8" id="KW-0256">Endoplasmic reticulum</keyword>
<dbReference type="GO" id="GO:0006614">
    <property type="term" value="P:SRP-dependent cotranslational protein targeting to membrane"/>
    <property type="evidence" value="ECO:0007669"/>
    <property type="project" value="UniProtKB-UniRule"/>
</dbReference>
<dbReference type="Proteomes" id="UP001286313">
    <property type="component" value="Unassembled WGS sequence"/>
</dbReference>
<dbReference type="PANTHER" id="PTHR14094">
    <property type="entry name" value="SIGNAL RECOGNITION PARTICLE 72"/>
    <property type="match status" value="1"/>
</dbReference>
<dbReference type="AlphaFoldDB" id="A0AAE1KZQ0"/>
<evidence type="ECO:0000256" key="11">
    <source>
        <dbReference type="PIRNR" id="PIRNR038922"/>
    </source>
</evidence>
<comment type="similarity">
    <text evidence="3 11">Belongs to the SRP72 family.</text>
</comment>
<feature type="domain" description="Signal recognition particle SRP72 subunit RNA-binding" evidence="13">
    <location>
        <begin position="539"/>
        <end position="587"/>
    </location>
</feature>
<protein>
    <recommendedName>
        <fullName evidence="4 11">Signal recognition particle subunit SRP72</fullName>
    </recommendedName>
</protein>
<proteinExistence type="inferred from homology"/>
<keyword evidence="7" id="KW-0802">TPR repeat</keyword>
<dbReference type="GO" id="GO:0008312">
    <property type="term" value="F:7S RNA binding"/>
    <property type="evidence" value="ECO:0007669"/>
    <property type="project" value="InterPro"/>
</dbReference>
<dbReference type="Pfam" id="PF08492">
    <property type="entry name" value="SRP72"/>
    <property type="match status" value="1"/>
</dbReference>
<dbReference type="FunFam" id="1.25.40.10:FF:000062">
    <property type="entry name" value="Signal recognition particle subunit SRP72"/>
    <property type="match status" value="1"/>
</dbReference>
<dbReference type="SUPFAM" id="SSF48452">
    <property type="entry name" value="TPR-like"/>
    <property type="match status" value="3"/>
</dbReference>
<feature type="compositionally biased region" description="Basic residues" evidence="12">
    <location>
        <begin position="639"/>
        <end position="655"/>
    </location>
</feature>
<accession>A0AAE1KZQ0</accession>
<dbReference type="PIRSF" id="PIRSF038922">
    <property type="entry name" value="SRP72"/>
    <property type="match status" value="1"/>
</dbReference>
<dbReference type="GO" id="GO:0005783">
    <property type="term" value="C:endoplasmic reticulum"/>
    <property type="evidence" value="ECO:0007669"/>
    <property type="project" value="UniProtKB-SubCell"/>
</dbReference>
<dbReference type="InterPro" id="IPR011990">
    <property type="entry name" value="TPR-like_helical_dom_sf"/>
</dbReference>
<feature type="compositionally biased region" description="Basic residues" evidence="12">
    <location>
        <begin position="580"/>
        <end position="591"/>
    </location>
</feature>
<evidence type="ECO:0000256" key="1">
    <source>
        <dbReference type="ARBA" id="ARBA00004240"/>
    </source>
</evidence>
<comment type="subcellular location">
    <subcellularLocation>
        <location evidence="2 11">Cytoplasm</location>
    </subcellularLocation>
    <subcellularLocation>
        <location evidence="1">Endoplasmic reticulum</location>
    </subcellularLocation>
</comment>
<dbReference type="InterPro" id="IPR026270">
    <property type="entry name" value="SRP72"/>
</dbReference>
<feature type="compositionally biased region" description="Basic and acidic residues" evidence="12">
    <location>
        <begin position="541"/>
        <end position="550"/>
    </location>
</feature>
<keyword evidence="6" id="KW-0677">Repeat</keyword>
<dbReference type="InterPro" id="IPR013699">
    <property type="entry name" value="Signal_recog_part_SRP72_RNA-bd"/>
</dbReference>
<dbReference type="PANTHER" id="PTHR14094:SF9">
    <property type="entry name" value="SIGNAL RECOGNITION PARTICLE SUBUNIT SRP72"/>
    <property type="match status" value="1"/>
</dbReference>
<evidence type="ECO:0000256" key="7">
    <source>
        <dbReference type="ARBA" id="ARBA00022803"/>
    </source>
</evidence>
<evidence type="ECO:0000256" key="12">
    <source>
        <dbReference type="SAM" id="MobiDB-lite"/>
    </source>
</evidence>
<evidence type="ECO:0000259" key="13">
    <source>
        <dbReference type="Pfam" id="PF08492"/>
    </source>
</evidence>
<evidence type="ECO:0000256" key="8">
    <source>
        <dbReference type="ARBA" id="ARBA00022824"/>
    </source>
</evidence>
<evidence type="ECO:0000313" key="15">
    <source>
        <dbReference type="Proteomes" id="UP001286313"/>
    </source>
</evidence>
<gene>
    <name evidence="14" type="ORF">Pcinc_005861</name>
</gene>
<comment type="function">
    <text evidence="11">Component of the signal recognition particle (SRP) complex, a ribonucleoprotein complex that mediates the cotranslational targeting of secretory and membrane proteins to the endoplasmic reticulum (ER).</text>
</comment>
<feature type="compositionally biased region" description="Low complexity" evidence="12">
    <location>
        <begin position="622"/>
        <end position="636"/>
    </location>
</feature>
<evidence type="ECO:0000256" key="2">
    <source>
        <dbReference type="ARBA" id="ARBA00004496"/>
    </source>
</evidence>
<dbReference type="GO" id="GO:0005786">
    <property type="term" value="C:signal recognition particle, endoplasmic reticulum targeting"/>
    <property type="evidence" value="ECO:0007669"/>
    <property type="project" value="UniProtKB-UniRule"/>
</dbReference>
<dbReference type="EMBL" id="JAWQEG010000437">
    <property type="protein sequence ID" value="KAK3890183.1"/>
    <property type="molecule type" value="Genomic_DNA"/>
</dbReference>
<evidence type="ECO:0000256" key="3">
    <source>
        <dbReference type="ARBA" id="ARBA00007676"/>
    </source>
</evidence>
<reference evidence="14" key="1">
    <citation type="submission" date="2023-10" db="EMBL/GenBank/DDBJ databases">
        <title>Genome assemblies of two species of porcelain crab, Petrolisthes cinctipes and Petrolisthes manimaculis (Anomura: Porcellanidae).</title>
        <authorList>
            <person name="Angst P."/>
        </authorList>
    </citation>
    <scope>NUCLEOTIDE SEQUENCE</scope>
    <source>
        <strain evidence="14">PB745_01</strain>
        <tissue evidence="14">Gill</tissue>
    </source>
</reference>
<evidence type="ECO:0000256" key="6">
    <source>
        <dbReference type="ARBA" id="ARBA00022737"/>
    </source>
</evidence>
<keyword evidence="10 11" id="KW-0687">Ribonucleoprotein</keyword>
<evidence type="ECO:0000256" key="10">
    <source>
        <dbReference type="ARBA" id="ARBA00023274"/>
    </source>
</evidence>
<feature type="compositionally biased region" description="Basic residues" evidence="12">
    <location>
        <begin position="551"/>
        <end position="560"/>
    </location>
</feature>
<comment type="caution">
    <text evidence="14">The sequence shown here is derived from an EMBL/GenBank/DDBJ whole genome shotgun (WGS) entry which is preliminary data.</text>
</comment>
<dbReference type="Gene3D" id="1.25.40.10">
    <property type="entry name" value="Tetratricopeptide repeat domain"/>
    <property type="match status" value="3"/>
</dbReference>
<organism evidence="14 15">
    <name type="scientific">Petrolisthes cinctipes</name>
    <name type="common">Flat porcelain crab</name>
    <dbReference type="NCBI Taxonomy" id="88211"/>
    <lineage>
        <taxon>Eukaryota</taxon>
        <taxon>Metazoa</taxon>
        <taxon>Ecdysozoa</taxon>
        <taxon>Arthropoda</taxon>
        <taxon>Crustacea</taxon>
        <taxon>Multicrustacea</taxon>
        <taxon>Malacostraca</taxon>
        <taxon>Eumalacostraca</taxon>
        <taxon>Eucarida</taxon>
        <taxon>Decapoda</taxon>
        <taxon>Pleocyemata</taxon>
        <taxon>Anomura</taxon>
        <taxon>Galatheoidea</taxon>
        <taxon>Porcellanidae</taxon>
        <taxon>Petrolisthes</taxon>
    </lineage>
</organism>
<name>A0AAE1KZQ0_PETCI</name>
<keyword evidence="5 11" id="KW-0963">Cytoplasm</keyword>
<dbReference type="InterPro" id="IPR031545">
    <property type="entry name" value="SRP72_TPR-like"/>
</dbReference>
<feature type="region of interest" description="Disordered" evidence="12">
    <location>
        <begin position="516"/>
        <end position="655"/>
    </location>
</feature>
<sequence>MATREARLNGYYGELRKLIEASNYQKLIKAANKIIGEEPKEVEAWRCKVVAQINLDSFHDALVTTIKSKHTIELAFEKAYCEYRLNKVKEAYDTICTVTDPKPDLRILELKAQILYRLERYDDCHGVYRDIIRTTSDDYDLERLTNLSAVTVHRDEGDESEEEESYELVYNHACRLLALGQVEKALAKLQQAREECVDFLTKDEATQEEINQEVAIIRVQEGHCLQLLGREKEALTIYNNVLKARPDDSALLSIINNNLVAINQGANVFDSRKRMKVATASGLEHKLTSRQRGTIALNHALLAYHTNQDEVCQSELAALIREFPHLNLEMRVVEAALLGRQGKMGQTRQILSQCAAKYPDHSTSLTLMTAQILLSKGEHSAVCELLGELDIKDRHRQGIVAARVTLLTHLNRREEASTVLREAVEWHRNNKTSAEQLGALWREAADFHLRSGEPATAAASLLALHRLNPSDVTTLAQLITAYAQYDTAAAQKMSSSLPSASEVAGKLDVVVLEATPGHKHSRKAAQHTSPAPPSRTPGSDSGKKVVEETKAKKKNKRKPKLPKDYNPEVSPDPERWLPRWQRKGFKKRKDRRVKEVMKGTQGISSEAADKFDITKTAGTHRPAAQPISSPSNSNQPRRNMPKKKGGGKKKKGSGW</sequence>
<evidence type="ECO:0000256" key="5">
    <source>
        <dbReference type="ARBA" id="ARBA00022490"/>
    </source>
</evidence>
<dbReference type="GO" id="GO:0043022">
    <property type="term" value="F:ribosome binding"/>
    <property type="evidence" value="ECO:0007669"/>
    <property type="project" value="TreeGrafter"/>
</dbReference>
<evidence type="ECO:0000256" key="9">
    <source>
        <dbReference type="ARBA" id="ARBA00023135"/>
    </source>
</evidence>
<keyword evidence="15" id="KW-1185">Reference proteome</keyword>
<evidence type="ECO:0000313" key="14">
    <source>
        <dbReference type="EMBL" id="KAK3890183.1"/>
    </source>
</evidence>
<keyword evidence="9 11" id="KW-0733">Signal recognition particle</keyword>
<feature type="compositionally biased region" description="Basic and acidic residues" evidence="12">
    <location>
        <begin position="561"/>
        <end position="577"/>
    </location>
</feature>
<evidence type="ECO:0000256" key="4">
    <source>
        <dbReference type="ARBA" id="ARBA00018350"/>
    </source>
</evidence>
<dbReference type="Pfam" id="PF17004">
    <property type="entry name" value="SRP_TPR_like"/>
    <property type="match status" value="1"/>
</dbReference>